<feature type="region of interest" description="Disordered" evidence="6">
    <location>
        <begin position="499"/>
        <end position="548"/>
    </location>
</feature>
<proteinExistence type="inferred from homology"/>
<evidence type="ECO:0000313" key="7">
    <source>
        <dbReference type="EMBL" id="KAK9009995.1"/>
    </source>
</evidence>
<keyword evidence="4" id="KW-0963">Cytoplasm</keyword>
<evidence type="ECO:0000256" key="4">
    <source>
        <dbReference type="ARBA" id="ARBA00023212"/>
    </source>
</evidence>
<feature type="coiled-coil region" evidence="5">
    <location>
        <begin position="454"/>
        <end position="481"/>
    </location>
</feature>
<feature type="compositionally biased region" description="Polar residues" evidence="6">
    <location>
        <begin position="510"/>
        <end position="519"/>
    </location>
</feature>
<organism evidence="7 8">
    <name type="scientific">Hibiscus sabdariffa</name>
    <name type="common">roselle</name>
    <dbReference type="NCBI Taxonomy" id="183260"/>
    <lineage>
        <taxon>Eukaryota</taxon>
        <taxon>Viridiplantae</taxon>
        <taxon>Streptophyta</taxon>
        <taxon>Embryophyta</taxon>
        <taxon>Tracheophyta</taxon>
        <taxon>Spermatophyta</taxon>
        <taxon>Magnoliopsida</taxon>
        <taxon>eudicotyledons</taxon>
        <taxon>Gunneridae</taxon>
        <taxon>Pentapetalae</taxon>
        <taxon>rosids</taxon>
        <taxon>malvids</taxon>
        <taxon>Malvales</taxon>
        <taxon>Malvaceae</taxon>
        <taxon>Malvoideae</taxon>
        <taxon>Hibiscus</taxon>
    </lineage>
</organism>
<reference evidence="7 8" key="1">
    <citation type="journal article" date="2024" name="G3 (Bethesda)">
        <title>Genome assembly of Hibiscus sabdariffa L. provides insights into metabolisms of medicinal natural products.</title>
        <authorList>
            <person name="Kim T."/>
        </authorList>
    </citation>
    <scope>NUCLEOTIDE SEQUENCE [LARGE SCALE GENOMIC DNA]</scope>
    <source>
        <strain evidence="7">TK-2024</strain>
        <tissue evidence="7">Old leaves</tissue>
    </source>
</reference>
<keyword evidence="5" id="KW-0175">Coiled coil</keyword>
<evidence type="ECO:0000256" key="3">
    <source>
        <dbReference type="ARBA" id="ARBA00022701"/>
    </source>
</evidence>
<gene>
    <name evidence="7" type="ORF">V6N11_036515</name>
</gene>
<feature type="compositionally biased region" description="Polar residues" evidence="6">
    <location>
        <begin position="532"/>
        <end position="542"/>
    </location>
</feature>
<comment type="similarity">
    <text evidence="2">Belongs to the MAP65/ASE1 family.</text>
</comment>
<sequence length="655" mass="74241">MSAPRVDPLVQLETTCKTLLAELQIIWDEIGETDADRDEMLLEIERECVQVYRRKVDQANLSKANIRQTIADYETELAAICSAMGEKPVHIRQSDLKVGSLKEELGKIIPQVEEMKKRKIERINHFIDVLDQIQMIRNEISGSTEPVSSETLVDETDLSLLKLEELHRQLHELQKEKSNRLQQVQNLLNMLNSLCSVMGMDFKLTVNEVLPSLGDSEGLRSISNNTIELLGAAKNRLREVKIQRMERLQDLATTMLELWNLMDTPIKEQQKFQNVTCNIAASEDEITETNTLSEDFINNVEAEVSRLEELKSSKMKELVLKKRSELKELCRKTHLVPDSKFEAIESRVVDAATILEQIELHIAKVKEEAFSRKEILEKVDKWLAACEEECWLDEYNRDENRYNLGKGTHLALKRAEKARALVSKLPGRTEALTSKTLAWEQERGTEFLYDGVPLLSMLEDYAALREEKEQERRRLRDQKKLQGQIIAEQEVLYGSKLCPSKPQSAKKCSKQSGGVTSTRRAALGGSMLKPDSVNSPRTPQTRSSKKTEVMFQNDRLNHRQNDTIPASPAFLISTASYAKMYESLTLSLSAVKRGLETADTPFQQNGTDQRSVLNSGSLEDVFFGLREPDTEGNAFNGKGSDADRHETSSNNTKVG</sequence>
<evidence type="ECO:0000256" key="2">
    <source>
        <dbReference type="ARBA" id="ARBA00006187"/>
    </source>
</evidence>
<dbReference type="Gene3D" id="1.20.58.1520">
    <property type="match status" value="1"/>
</dbReference>
<protein>
    <submittedName>
        <fullName evidence="7">Uncharacterized protein</fullName>
    </submittedName>
</protein>
<dbReference type="Proteomes" id="UP001396334">
    <property type="component" value="Unassembled WGS sequence"/>
</dbReference>
<comment type="caution">
    <text evidence="7">The sequence shown here is derived from an EMBL/GenBank/DDBJ whole genome shotgun (WGS) entry which is preliminary data.</text>
</comment>
<dbReference type="PANTHER" id="PTHR19321:SF7">
    <property type="entry name" value="65-KDA MICROTUBULE-ASSOCIATED PROTEIN 3"/>
    <property type="match status" value="1"/>
</dbReference>
<evidence type="ECO:0000256" key="5">
    <source>
        <dbReference type="SAM" id="Coils"/>
    </source>
</evidence>
<keyword evidence="3" id="KW-0493">Microtubule</keyword>
<dbReference type="PANTHER" id="PTHR19321">
    <property type="entry name" value="PROTEIN REGULATOR OF CYTOKINESIS 1 PRC1-RELATED"/>
    <property type="match status" value="1"/>
</dbReference>
<dbReference type="InterPro" id="IPR007145">
    <property type="entry name" value="MAP65_Ase1_PRC1"/>
</dbReference>
<evidence type="ECO:0000256" key="6">
    <source>
        <dbReference type="SAM" id="MobiDB-lite"/>
    </source>
</evidence>
<evidence type="ECO:0000256" key="1">
    <source>
        <dbReference type="ARBA" id="ARBA00004245"/>
    </source>
</evidence>
<dbReference type="EMBL" id="JBBPBN010000024">
    <property type="protein sequence ID" value="KAK9009995.1"/>
    <property type="molecule type" value="Genomic_DNA"/>
</dbReference>
<name>A0ABR2RAY5_9ROSI</name>
<keyword evidence="8" id="KW-1185">Reference proteome</keyword>
<feature type="region of interest" description="Disordered" evidence="6">
    <location>
        <begin position="623"/>
        <end position="655"/>
    </location>
</feature>
<comment type="subcellular location">
    <subcellularLocation>
        <location evidence="1">Cytoplasm</location>
        <location evidence="1">Cytoskeleton</location>
    </subcellularLocation>
</comment>
<dbReference type="Pfam" id="PF03999">
    <property type="entry name" value="MAP65_ASE1"/>
    <property type="match status" value="1"/>
</dbReference>
<accession>A0ABR2RAY5</accession>
<keyword evidence="4" id="KW-0206">Cytoskeleton</keyword>
<feature type="coiled-coil region" evidence="5">
    <location>
        <begin position="163"/>
        <end position="190"/>
    </location>
</feature>
<evidence type="ECO:0000313" key="8">
    <source>
        <dbReference type="Proteomes" id="UP001396334"/>
    </source>
</evidence>